<dbReference type="RefSeq" id="WP_107845785.1">
    <property type="nucleotide sequence ID" value="NZ_QBKS01000001.1"/>
</dbReference>
<dbReference type="InterPro" id="IPR023614">
    <property type="entry name" value="Porin_dom_sf"/>
</dbReference>
<protein>
    <submittedName>
        <fullName evidence="4">Outer membrane protein OmpU</fullName>
    </submittedName>
</protein>
<dbReference type="SUPFAM" id="SSF56935">
    <property type="entry name" value="Porins"/>
    <property type="match status" value="1"/>
</dbReference>
<evidence type="ECO:0000259" key="3">
    <source>
        <dbReference type="Pfam" id="PF13609"/>
    </source>
</evidence>
<dbReference type="Proteomes" id="UP000243978">
    <property type="component" value="Unassembled WGS sequence"/>
</dbReference>
<dbReference type="OrthoDB" id="7326315at2"/>
<organism evidence="4 5">
    <name type="scientific">Litoreibacter ponti</name>
    <dbReference type="NCBI Taxonomy" id="1510457"/>
    <lineage>
        <taxon>Bacteria</taxon>
        <taxon>Pseudomonadati</taxon>
        <taxon>Pseudomonadota</taxon>
        <taxon>Alphaproteobacteria</taxon>
        <taxon>Rhodobacterales</taxon>
        <taxon>Roseobacteraceae</taxon>
        <taxon>Litoreibacter</taxon>
    </lineage>
</organism>
<evidence type="ECO:0000313" key="5">
    <source>
        <dbReference type="Proteomes" id="UP000243978"/>
    </source>
</evidence>
<gene>
    <name evidence="4" type="ORF">C8N43_2380</name>
</gene>
<evidence type="ECO:0000256" key="2">
    <source>
        <dbReference type="SAM" id="SignalP"/>
    </source>
</evidence>
<dbReference type="Pfam" id="PF13609">
    <property type="entry name" value="Porin_4"/>
    <property type="match status" value="1"/>
</dbReference>
<keyword evidence="2" id="KW-0732">Signal</keyword>
<reference evidence="4 5" key="1">
    <citation type="submission" date="2018-04" db="EMBL/GenBank/DDBJ databases">
        <title>Genomic Encyclopedia of Archaeal and Bacterial Type Strains, Phase II (KMG-II): from individual species to whole genera.</title>
        <authorList>
            <person name="Goeker M."/>
        </authorList>
    </citation>
    <scope>NUCLEOTIDE SEQUENCE [LARGE SCALE GENOMIC DNA]</scope>
    <source>
        <strain evidence="4 5">DSM 100977</strain>
    </source>
</reference>
<dbReference type="EMBL" id="QBKS01000001">
    <property type="protein sequence ID" value="PTX57709.1"/>
    <property type="molecule type" value="Genomic_DNA"/>
</dbReference>
<comment type="caution">
    <text evidence="4">The sequence shown here is derived from an EMBL/GenBank/DDBJ whole genome shotgun (WGS) entry which is preliminary data.</text>
</comment>
<feature type="chain" id="PRO_5015632410" evidence="2">
    <location>
        <begin position="21"/>
        <end position="335"/>
    </location>
</feature>
<feature type="domain" description="Porin" evidence="3">
    <location>
        <begin position="7"/>
        <end position="309"/>
    </location>
</feature>
<dbReference type="AlphaFoldDB" id="A0A2T6BNQ5"/>
<dbReference type="Gene3D" id="2.40.160.10">
    <property type="entry name" value="Porin"/>
    <property type="match status" value="1"/>
</dbReference>
<evidence type="ECO:0000256" key="1">
    <source>
        <dbReference type="SAM" id="MobiDB-lite"/>
    </source>
</evidence>
<dbReference type="InterPro" id="IPR033900">
    <property type="entry name" value="Gram_neg_porin_domain"/>
</dbReference>
<dbReference type="GO" id="GO:0016020">
    <property type="term" value="C:membrane"/>
    <property type="evidence" value="ECO:0007669"/>
    <property type="project" value="InterPro"/>
</dbReference>
<feature type="signal peptide" evidence="2">
    <location>
        <begin position="1"/>
        <end position="20"/>
    </location>
</feature>
<name>A0A2T6BNQ5_9RHOB</name>
<accession>A0A2T6BNQ5</accession>
<proteinExistence type="predicted"/>
<evidence type="ECO:0000313" key="4">
    <source>
        <dbReference type="EMBL" id="PTX57709.1"/>
    </source>
</evidence>
<sequence length="335" mass="33579">MKKVLFASTALVAFGGAAVADVALSGRAEMGIAQSSSTNSEVEMQFFTDIDVTFTMTGETDNGLTFGASVDLDEGGDGSSASDDNTDDGGATIFISGGFGTVTMGDTDGAMDWALKDAGNVGNGGSIADDETSHPGYLGAYHDGAAGQDGQILRWDYSSGAFGVAISFEQGDRDLGATTGVADETDGFGLGFKYALDLSGTTVNFGLGYQTIDGLPIDVDIVGVSVDAAFGNGLSAGIVYTDGDIFGVADSDHIGVGLGYTTGALTLHANYGQYDFGDGTEADGYGLSVAYDLGGGAVVHMGYGDGDSTATAAAAPSAVTSGDRKSFSLGLGLSF</sequence>
<dbReference type="GO" id="GO:0015288">
    <property type="term" value="F:porin activity"/>
    <property type="evidence" value="ECO:0007669"/>
    <property type="project" value="InterPro"/>
</dbReference>
<feature type="region of interest" description="Disordered" evidence="1">
    <location>
        <begin position="65"/>
        <end position="88"/>
    </location>
</feature>
<keyword evidence="5" id="KW-1185">Reference proteome</keyword>